<reference evidence="5" key="1">
    <citation type="submission" date="2020-08" db="EMBL/GenBank/DDBJ databases">
        <title>Genome public.</title>
        <authorList>
            <person name="Liu C."/>
            <person name="Sun Q."/>
        </authorList>
    </citation>
    <scope>NUCLEOTIDE SEQUENCE</scope>
    <source>
        <strain evidence="5">BX22</strain>
    </source>
</reference>
<dbReference type="InterPro" id="IPR025722">
    <property type="entry name" value="TetR"/>
</dbReference>
<keyword evidence="6" id="KW-1185">Reference proteome</keyword>
<dbReference type="Gene3D" id="1.10.357.10">
    <property type="entry name" value="Tetracycline Repressor, domain 2"/>
    <property type="match status" value="1"/>
</dbReference>
<dbReference type="Pfam" id="PF13972">
    <property type="entry name" value="TetR"/>
    <property type="match status" value="1"/>
</dbReference>
<dbReference type="PRINTS" id="PR00455">
    <property type="entry name" value="HTHTETR"/>
</dbReference>
<evidence type="ECO:0000259" key="4">
    <source>
        <dbReference type="PROSITE" id="PS50977"/>
    </source>
</evidence>
<accession>A0A923RGX3</accession>
<dbReference type="SUPFAM" id="SSF46689">
    <property type="entry name" value="Homeodomain-like"/>
    <property type="match status" value="1"/>
</dbReference>
<dbReference type="InterPro" id="IPR001647">
    <property type="entry name" value="HTH_TetR"/>
</dbReference>
<keyword evidence="2 3" id="KW-0238">DNA-binding</keyword>
<evidence type="ECO:0000256" key="1">
    <source>
        <dbReference type="ARBA" id="ARBA00022491"/>
    </source>
</evidence>
<dbReference type="PROSITE" id="PS50977">
    <property type="entry name" value="HTH_TETR_2"/>
    <property type="match status" value="1"/>
</dbReference>
<comment type="caution">
    <text evidence="5">The sequence shown here is derived from an EMBL/GenBank/DDBJ whole genome shotgun (WGS) entry which is preliminary data.</text>
</comment>
<dbReference type="GO" id="GO:0003677">
    <property type="term" value="F:DNA binding"/>
    <property type="evidence" value="ECO:0007669"/>
    <property type="project" value="UniProtKB-UniRule"/>
</dbReference>
<gene>
    <name evidence="5" type="ORF">H8S33_05235</name>
</gene>
<evidence type="ECO:0000313" key="6">
    <source>
        <dbReference type="Proteomes" id="UP000637359"/>
    </source>
</evidence>
<dbReference type="Pfam" id="PF00440">
    <property type="entry name" value="TetR_N"/>
    <property type="match status" value="1"/>
</dbReference>
<dbReference type="Proteomes" id="UP000637359">
    <property type="component" value="Unassembled WGS sequence"/>
</dbReference>
<dbReference type="InterPro" id="IPR009057">
    <property type="entry name" value="Homeodomain-like_sf"/>
</dbReference>
<organism evidence="5 6">
    <name type="scientific">Ornithinibacillus hominis</name>
    <dbReference type="NCBI Taxonomy" id="2763055"/>
    <lineage>
        <taxon>Bacteria</taxon>
        <taxon>Bacillati</taxon>
        <taxon>Bacillota</taxon>
        <taxon>Bacilli</taxon>
        <taxon>Bacillales</taxon>
        <taxon>Bacillaceae</taxon>
        <taxon>Ornithinibacillus</taxon>
    </lineage>
</organism>
<name>A0A923RGX3_9BACI</name>
<dbReference type="PANTHER" id="PTHR43479">
    <property type="entry name" value="ACREF/ENVCD OPERON REPRESSOR-RELATED"/>
    <property type="match status" value="1"/>
</dbReference>
<dbReference type="InterPro" id="IPR050624">
    <property type="entry name" value="HTH-type_Tx_Regulator"/>
</dbReference>
<proteinExistence type="predicted"/>
<evidence type="ECO:0000256" key="2">
    <source>
        <dbReference type="ARBA" id="ARBA00023125"/>
    </source>
</evidence>
<evidence type="ECO:0000313" key="5">
    <source>
        <dbReference type="EMBL" id="MBC5636231.1"/>
    </source>
</evidence>
<feature type="DNA-binding region" description="H-T-H motif" evidence="3">
    <location>
        <begin position="25"/>
        <end position="44"/>
    </location>
</feature>
<protein>
    <submittedName>
        <fullName evidence="5">TetR/AcrR family transcriptional regulator</fullName>
    </submittedName>
</protein>
<feature type="domain" description="HTH tetR-type" evidence="4">
    <location>
        <begin position="2"/>
        <end position="62"/>
    </location>
</feature>
<dbReference type="AlphaFoldDB" id="A0A923RGX3"/>
<dbReference type="EMBL" id="JACOOL010000003">
    <property type="protein sequence ID" value="MBC5636231.1"/>
    <property type="molecule type" value="Genomic_DNA"/>
</dbReference>
<dbReference type="RefSeq" id="WP_186868946.1">
    <property type="nucleotide sequence ID" value="NZ_JACOOL010000003.1"/>
</dbReference>
<sequence length="194" mass="23314">MNKTKEKVIETAISMFNEEGTSSVSTNHIAKELGISTGNLYYHFKNKEEIIRAILDRMIQEWDMVWQVPSPDWQPTLEDLKSIIRLTFQLQWKYRFFYRELIVLMKIDPLLKDRHQRMQEQRMSEQRNFFQYFLASGVLNLQQDQSQMDSLLKVSWMISNYWLAFLETNDEEVSEEKVEEGIQLIMMVIQPYIK</sequence>
<keyword evidence="1" id="KW-0678">Repressor</keyword>
<evidence type="ECO:0000256" key="3">
    <source>
        <dbReference type="PROSITE-ProRule" id="PRU00335"/>
    </source>
</evidence>
<dbReference type="PANTHER" id="PTHR43479:SF12">
    <property type="entry name" value="TRANSCRIPTIONAL REGULATORY PROTEIN"/>
    <property type="match status" value="1"/>
</dbReference>